<dbReference type="RefSeq" id="XP_041421888.1">
    <property type="nucleotide sequence ID" value="XM_041565954.1"/>
</dbReference>
<name>A0A8J1KYT4_XENLA</name>
<proteinExistence type="predicted"/>
<keyword evidence="1" id="KW-1185">Reference proteome</keyword>
<reference evidence="2" key="1">
    <citation type="submission" date="2025-08" db="UniProtKB">
        <authorList>
            <consortium name="RefSeq"/>
        </authorList>
    </citation>
    <scope>IDENTIFICATION</scope>
    <source>
        <strain evidence="2">J_2021</strain>
        <tissue evidence="2">Erythrocytes</tissue>
    </source>
</reference>
<evidence type="ECO:0000313" key="2">
    <source>
        <dbReference type="RefSeq" id="XP_041421888.1"/>
    </source>
</evidence>
<sequence>MAPRKGELTEDERQLLTHISQGNIQETRRLLGSKDVRVNCLDELSDSALAVLGTCCELQLLPIRILCFVRKRTAATLMDFLDQ</sequence>
<dbReference type="AlphaFoldDB" id="A0A8J1KYT4"/>
<protein>
    <submittedName>
        <fullName evidence="2">Uncharacterized protein LOC121394559 isoform X2</fullName>
    </submittedName>
</protein>
<dbReference type="GeneID" id="121394559"/>
<dbReference type="Proteomes" id="UP000186698">
    <property type="component" value="Chromosome 6L"/>
</dbReference>
<gene>
    <name evidence="2" type="primary">LOC121394559</name>
</gene>
<evidence type="ECO:0000313" key="1">
    <source>
        <dbReference type="Proteomes" id="UP000186698"/>
    </source>
</evidence>
<accession>A0A8J1KYT4</accession>
<organism evidence="1 2">
    <name type="scientific">Xenopus laevis</name>
    <name type="common">African clawed frog</name>
    <dbReference type="NCBI Taxonomy" id="8355"/>
    <lineage>
        <taxon>Eukaryota</taxon>
        <taxon>Metazoa</taxon>
        <taxon>Chordata</taxon>
        <taxon>Craniata</taxon>
        <taxon>Vertebrata</taxon>
        <taxon>Euteleostomi</taxon>
        <taxon>Amphibia</taxon>
        <taxon>Batrachia</taxon>
        <taxon>Anura</taxon>
        <taxon>Pipoidea</taxon>
        <taxon>Pipidae</taxon>
        <taxon>Xenopodinae</taxon>
        <taxon>Xenopus</taxon>
        <taxon>Xenopus</taxon>
    </lineage>
</organism>